<dbReference type="SUPFAM" id="SSF160935">
    <property type="entry name" value="VPA0735-like"/>
    <property type="match status" value="1"/>
</dbReference>
<dbReference type="InterPro" id="IPR010679">
    <property type="entry name" value="DUF1254"/>
</dbReference>
<feature type="domain" description="DUF1254" evidence="1">
    <location>
        <begin position="47"/>
        <end position="148"/>
    </location>
</feature>
<protein>
    <recommendedName>
        <fullName evidence="1">DUF1254 domain-containing protein</fullName>
    </recommendedName>
</protein>
<evidence type="ECO:0000313" key="2">
    <source>
        <dbReference type="EMBL" id="GAA0684437.1"/>
    </source>
</evidence>
<comment type="caution">
    <text evidence="2">The sequence shown here is derived from an EMBL/GenBank/DDBJ whole genome shotgun (WGS) entry which is preliminary data.</text>
</comment>
<name>A0ABN1I305_9GAMM</name>
<dbReference type="Proteomes" id="UP001499915">
    <property type="component" value="Unassembled WGS sequence"/>
</dbReference>
<evidence type="ECO:0000259" key="1">
    <source>
        <dbReference type="Pfam" id="PF06863"/>
    </source>
</evidence>
<dbReference type="Pfam" id="PF06863">
    <property type="entry name" value="DUF1254"/>
    <property type="match status" value="1"/>
</dbReference>
<keyword evidence="3" id="KW-1185">Reference proteome</keyword>
<organism evidence="2 3">
    <name type="scientific">Marinobacterium maritimum</name>
    <dbReference type="NCBI Taxonomy" id="500162"/>
    <lineage>
        <taxon>Bacteria</taxon>
        <taxon>Pseudomonadati</taxon>
        <taxon>Pseudomonadota</taxon>
        <taxon>Gammaproteobacteria</taxon>
        <taxon>Oceanospirillales</taxon>
        <taxon>Oceanospirillaceae</taxon>
        <taxon>Marinobacterium</taxon>
    </lineage>
</organism>
<evidence type="ECO:0000313" key="3">
    <source>
        <dbReference type="Proteomes" id="UP001499915"/>
    </source>
</evidence>
<dbReference type="EMBL" id="BAAAET010000001">
    <property type="protein sequence ID" value="GAA0684437.1"/>
    <property type="molecule type" value="Genomic_DNA"/>
</dbReference>
<sequence>MFSTLPALANASSIKPAAEPQPVIPDSFIRAETDRMFAGITQRSGGINKLWKVRRPVALDQQPVIRINRDTLYIGAVVDTEGGASFTLPEMPEMPEMPDDRYSSVMMIDNDHYTSQVIYVPGTYQIAQDTKYVLVGARFHIKDPQDEAEIQLLNQLQDQFVITANNTDLLRAYIWDLTSLQELRSGYESEFQQLDQYASDWMGPRGKVNEETRHLASAGAWGLLPEQDATYINYSGHHD</sequence>
<accession>A0ABN1I305</accession>
<gene>
    <name evidence="2" type="ORF">GCM10009104_07240</name>
</gene>
<proteinExistence type="predicted"/>
<reference evidence="2 3" key="1">
    <citation type="journal article" date="2019" name="Int. J. Syst. Evol. Microbiol.">
        <title>The Global Catalogue of Microorganisms (GCM) 10K type strain sequencing project: providing services to taxonomists for standard genome sequencing and annotation.</title>
        <authorList>
            <consortium name="The Broad Institute Genomics Platform"/>
            <consortium name="The Broad Institute Genome Sequencing Center for Infectious Disease"/>
            <person name="Wu L."/>
            <person name="Ma J."/>
        </authorList>
    </citation>
    <scope>NUCLEOTIDE SEQUENCE [LARGE SCALE GENOMIC DNA]</scope>
    <source>
        <strain evidence="2 3">JCM 15134</strain>
    </source>
</reference>